<evidence type="ECO:0000313" key="1">
    <source>
        <dbReference type="EMBL" id="KAL3579259.1"/>
    </source>
</evidence>
<sequence length="118" mass="12969">MGCFSCAGKSRKNASNKKPDDQIPSSSVLPCHYFVHAMMVTLPHQCPAPLSLCLYCDQSPATVVTTIRTQVPEPHITTIAQGPQSPSKSPHVHLWLLPPQPLDLESQNLQQNLCCPFH</sequence>
<accession>A0ACC4BLC0</accession>
<proteinExistence type="predicted"/>
<reference evidence="1 2" key="1">
    <citation type="journal article" date="2024" name="Plant Biotechnol. J.">
        <title>Genome and CRISPR/Cas9 system of a widespread forest tree (Populus alba) in the world.</title>
        <authorList>
            <person name="Liu Y.J."/>
            <person name="Jiang P.F."/>
            <person name="Han X.M."/>
            <person name="Li X.Y."/>
            <person name="Wang H.M."/>
            <person name="Wang Y.J."/>
            <person name="Wang X.X."/>
            <person name="Zeng Q.Y."/>
        </authorList>
    </citation>
    <scope>NUCLEOTIDE SEQUENCE [LARGE SCALE GENOMIC DNA]</scope>
    <source>
        <strain evidence="2">cv. PAL-ZL1</strain>
    </source>
</reference>
<dbReference type="EMBL" id="RCHU02000010">
    <property type="protein sequence ID" value="KAL3579259.1"/>
    <property type="molecule type" value="Genomic_DNA"/>
</dbReference>
<organism evidence="1 2">
    <name type="scientific">Populus alba</name>
    <name type="common">White poplar</name>
    <dbReference type="NCBI Taxonomy" id="43335"/>
    <lineage>
        <taxon>Eukaryota</taxon>
        <taxon>Viridiplantae</taxon>
        <taxon>Streptophyta</taxon>
        <taxon>Embryophyta</taxon>
        <taxon>Tracheophyta</taxon>
        <taxon>Spermatophyta</taxon>
        <taxon>Magnoliopsida</taxon>
        <taxon>eudicotyledons</taxon>
        <taxon>Gunneridae</taxon>
        <taxon>Pentapetalae</taxon>
        <taxon>rosids</taxon>
        <taxon>fabids</taxon>
        <taxon>Malpighiales</taxon>
        <taxon>Salicaceae</taxon>
        <taxon>Saliceae</taxon>
        <taxon>Populus</taxon>
    </lineage>
</organism>
<gene>
    <name evidence="1" type="ORF">D5086_020763</name>
</gene>
<protein>
    <submittedName>
        <fullName evidence="1">Uncharacterized protein</fullName>
    </submittedName>
</protein>
<comment type="caution">
    <text evidence="1">The sequence shown here is derived from an EMBL/GenBank/DDBJ whole genome shotgun (WGS) entry which is preliminary data.</text>
</comment>
<evidence type="ECO:0000313" key="2">
    <source>
        <dbReference type="Proteomes" id="UP000309997"/>
    </source>
</evidence>
<keyword evidence="2" id="KW-1185">Reference proteome</keyword>
<dbReference type="Proteomes" id="UP000309997">
    <property type="component" value="Unassembled WGS sequence"/>
</dbReference>
<name>A0ACC4BLC0_POPAL</name>